<sequence>MNSPTPSSIATSGGAGVSGGGGGSGSTNFDIDFNESILQVHKRSPLYIIGDRAQHR</sequence>
<feature type="compositionally biased region" description="Gly residues" evidence="1">
    <location>
        <begin position="13"/>
        <end position="25"/>
    </location>
</feature>
<proteinExistence type="predicted"/>
<gene>
    <name evidence="3" type="ORF">JXQ802_LOCUS58989</name>
    <name evidence="2" type="ORF">PYM288_LOCUS42340</name>
</gene>
<evidence type="ECO:0000313" key="3">
    <source>
        <dbReference type="EMBL" id="CAF1679890.1"/>
    </source>
</evidence>
<dbReference type="EMBL" id="CAJNOH010015929">
    <property type="protein sequence ID" value="CAF1567546.1"/>
    <property type="molecule type" value="Genomic_DNA"/>
</dbReference>
<dbReference type="Proteomes" id="UP000663870">
    <property type="component" value="Unassembled WGS sequence"/>
</dbReference>
<reference evidence="3" key="1">
    <citation type="submission" date="2021-02" db="EMBL/GenBank/DDBJ databases">
        <authorList>
            <person name="Nowell W R."/>
        </authorList>
    </citation>
    <scope>NUCLEOTIDE SEQUENCE</scope>
</reference>
<comment type="caution">
    <text evidence="3">The sequence shown here is derived from an EMBL/GenBank/DDBJ whole genome shotgun (WGS) entry which is preliminary data.</text>
</comment>
<feature type="region of interest" description="Disordered" evidence="1">
    <location>
        <begin position="1"/>
        <end position="30"/>
    </location>
</feature>
<dbReference type="AlphaFoldDB" id="A0A816GVQ1"/>
<evidence type="ECO:0000313" key="2">
    <source>
        <dbReference type="EMBL" id="CAF1567546.1"/>
    </source>
</evidence>
<keyword evidence="4" id="KW-1185">Reference proteome</keyword>
<evidence type="ECO:0000313" key="4">
    <source>
        <dbReference type="Proteomes" id="UP000663870"/>
    </source>
</evidence>
<name>A0A816GVQ1_9BILA</name>
<evidence type="ECO:0000256" key="1">
    <source>
        <dbReference type="SAM" id="MobiDB-lite"/>
    </source>
</evidence>
<feature type="non-terminal residue" evidence="3">
    <location>
        <position position="56"/>
    </location>
</feature>
<protein>
    <submittedName>
        <fullName evidence="3">Uncharacterized protein</fullName>
    </submittedName>
</protein>
<organism evidence="3 4">
    <name type="scientific">Rotaria sordida</name>
    <dbReference type="NCBI Taxonomy" id="392033"/>
    <lineage>
        <taxon>Eukaryota</taxon>
        <taxon>Metazoa</taxon>
        <taxon>Spiralia</taxon>
        <taxon>Gnathifera</taxon>
        <taxon>Rotifera</taxon>
        <taxon>Eurotatoria</taxon>
        <taxon>Bdelloidea</taxon>
        <taxon>Philodinida</taxon>
        <taxon>Philodinidae</taxon>
        <taxon>Rotaria</taxon>
    </lineage>
</organism>
<accession>A0A816GVQ1</accession>
<dbReference type="Proteomes" id="UP000663854">
    <property type="component" value="Unassembled WGS sequence"/>
</dbReference>
<dbReference type="EMBL" id="CAJNOL010017864">
    <property type="protein sequence ID" value="CAF1679890.1"/>
    <property type="molecule type" value="Genomic_DNA"/>
</dbReference>